<dbReference type="PANTHER" id="PTHR39559:SF1">
    <property type="entry name" value="ISOCITRATE DEHYDROGENASE KINASE_PHOSPHATASE"/>
    <property type="match status" value="1"/>
</dbReference>
<comment type="subcellular location">
    <subcellularLocation>
        <location evidence="11">Cytoplasm</location>
    </subcellularLocation>
</comment>
<dbReference type="InterPro" id="IPR046854">
    <property type="entry name" value="AceK_regulatory"/>
</dbReference>
<evidence type="ECO:0000259" key="12">
    <source>
        <dbReference type="Pfam" id="PF06315"/>
    </source>
</evidence>
<evidence type="ECO:0000256" key="1">
    <source>
        <dbReference type="ARBA" id="ARBA00022435"/>
    </source>
</evidence>
<dbReference type="OrthoDB" id="5287793at2"/>
<keyword evidence="2 11" id="KW-0963">Cytoplasm</keyword>
<keyword evidence="3 11" id="KW-0723">Serine/threonine-protein kinase</keyword>
<dbReference type="GO" id="GO:0006099">
    <property type="term" value="P:tricarboxylic acid cycle"/>
    <property type="evidence" value="ECO:0007669"/>
    <property type="project" value="UniProtKB-UniRule"/>
</dbReference>
<accession>A0A1C3ZME3</accession>
<keyword evidence="8 11" id="KW-0378">Hydrolase</keyword>
<dbReference type="GO" id="GO:0016208">
    <property type="term" value="F:AMP binding"/>
    <property type="evidence" value="ECO:0007669"/>
    <property type="project" value="TreeGrafter"/>
</dbReference>
<comment type="catalytic activity">
    <reaction evidence="11">
        <text>L-seryl-[isocitrate dehydrogenase] + ATP = O-phospho-L-seryl-[isocitrate dehydrogenase] + ADP + H(+)</text>
        <dbReference type="Rhea" id="RHEA:43540"/>
        <dbReference type="Rhea" id="RHEA-COMP:10605"/>
        <dbReference type="Rhea" id="RHEA-COMP:10606"/>
        <dbReference type="ChEBI" id="CHEBI:15378"/>
        <dbReference type="ChEBI" id="CHEBI:29999"/>
        <dbReference type="ChEBI" id="CHEBI:30616"/>
        <dbReference type="ChEBI" id="CHEBI:83421"/>
        <dbReference type="ChEBI" id="CHEBI:456216"/>
        <dbReference type="EC" id="2.7.11.5"/>
    </reaction>
</comment>
<dbReference type="InterPro" id="IPR010452">
    <property type="entry name" value="Isocitrate_DH_AceK"/>
</dbReference>
<feature type="domain" description="Isocitrate dehydrogenase kinase/phosphatase (AceK) kinase" evidence="12">
    <location>
        <begin position="310"/>
        <end position="564"/>
    </location>
</feature>
<feature type="binding site" evidence="11">
    <location>
        <position position="336"/>
    </location>
    <ligand>
        <name>ATP</name>
        <dbReference type="ChEBI" id="CHEBI:30616"/>
    </ligand>
</feature>
<comment type="similarity">
    <text evidence="11">Belongs to the AceK family.</text>
</comment>
<keyword evidence="10 11" id="KW-0904">Protein phosphatase</keyword>
<keyword evidence="9 11" id="KW-0067">ATP-binding</keyword>
<organism evidence="14 15">
    <name type="scientific">Kosakonia oryzendophytica</name>
    <dbReference type="NCBI Taxonomy" id="1005665"/>
    <lineage>
        <taxon>Bacteria</taxon>
        <taxon>Pseudomonadati</taxon>
        <taxon>Pseudomonadota</taxon>
        <taxon>Gammaproteobacteria</taxon>
        <taxon>Enterobacterales</taxon>
        <taxon>Enterobacteriaceae</taxon>
        <taxon>Kosakonia</taxon>
    </lineage>
</organism>
<reference evidence="15" key="1">
    <citation type="submission" date="2016-08" db="EMBL/GenBank/DDBJ databases">
        <authorList>
            <person name="Varghese N."/>
            <person name="Submissions Spin"/>
        </authorList>
    </citation>
    <scope>NUCLEOTIDE SEQUENCE [LARGE SCALE GENOMIC DNA]</scope>
    <source>
        <strain evidence="15">REICA_082</strain>
    </source>
</reference>
<keyword evidence="5 11" id="KW-0808">Transferase</keyword>
<dbReference type="NCBIfam" id="NF002804">
    <property type="entry name" value="PRK02946.1"/>
    <property type="match status" value="1"/>
</dbReference>
<evidence type="ECO:0000256" key="4">
    <source>
        <dbReference type="ARBA" id="ARBA00022532"/>
    </source>
</evidence>
<dbReference type="InterPro" id="IPR046855">
    <property type="entry name" value="AceK_kinase"/>
</dbReference>
<proteinExistence type="inferred from homology"/>
<comment type="function">
    <text evidence="11">Bifunctional enzyme which can phosphorylate or dephosphorylate isocitrate dehydrogenase (IDH) on a specific serine residue. This is a regulatory mechanism which enables bacteria to bypass the Krebs cycle via the glyoxylate shunt in response to the source of carbon. When bacteria are grown on glucose, IDH is fully active and unphosphorylated, but when grown on acetate or ethanol, the activity of IDH declines drastically concomitant with its phosphorylation.</text>
</comment>
<keyword evidence="6 11" id="KW-0547">Nucleotide-binding</keyword>
<dbReference type="GO" id="GO:0004674">
    <property type="term" value="F:protein serine/threonine kinase activity"/>
    <property type="evidence" value="ECO:0007669"/>
    <property type="project" value="UniProtKB-KW"/>
</dbReference>
<dbReference type="EC" id="3.1.3.-" evidence="11"/>
<sequence>MSRGLELLIAQTILQGFDAQYGRFLEVTSGAQQRFEQADWQAVQQAMKQRIHLYDHHVGLVVEQLRCITDSQSPDAAFLLRVKEHYTQLLPDYPRFEIAESFFNSVYCRLFDHRSLTPERLFIFSSQPERRFRTIPRPLAKAFWPERGWEALLTKVLSDLPLRLPWQDKARDVGYIAAHLTDAFGPETLNQSHLQVANELFYRNKAAWLVGKLITPAATLPFLLPIHRSDDGELFVDTCLTTHAEASIVFGFARSYFMVYAPLPAATVEWLREILPGKTTAELYMAIGCQKHGKTESYREYLNYINASDEQFIEAPGIRGMVMLVFTLPGFDRVFKVIKDVFPPQKEMSAAHVRACYQLVKEHDRVGRMADTQEFENFVLEKRQISPALMALLQEQAPGKITDLGDRIAISHLYIERRMVPLNLWFEQVTGQQLRDAVEEYGNAIRQLAAANIFPGDMLFKNFGVTRHGRVVFYDYDEICYMTEVNFRDIPAPRYPEDELSAEPWYSVAPGDVFPEEFRHWLCADPKIGPLFEEMHADLLRADYWRGLQMRIRNGHVEDVYAYRRRQRFSVRFGATALRQAG</sequence>
<dbReference type="EC" id="2.7.11.5" evidence="11"/>
<evidence type="ECO:0000259" key="13">
    <source>
        <dbReference type="Pfam" id="PF20423"/>
    </source>
</evidence>
<feature type="active site" evidence="11">
    <location>
        <position position="371"/>
    </location>
</feature>
<dbReference type="GO" id="GO:0006097">
    <property type="term" value="P:glyoxylate cycle"/>
    <property type="evidence" value="ECO:0007669"/>
    <property type="project" value="UniProtKB-UniRule"/>
</dbReference>
<dbReference type="PANTHER" id="PTHR39559">
    <property type="match status" value="1"/>
</dbReference>
<dbReference type="Pfam" id="PF20423">
    <property type="entry name" value="AceK_regulatory"/>
    <property type="match status" value="1"/>
</dbReference>
<dbReference type="PIRSF" id="PIRSF000719">
    <property type="entry name" value="AceK"/>
    <property type="match status" value="1"/>
</dbReference>
<evidence type="ECO:0000256" key="10">
    <source>
        <dbReference type="ARBA" id="ARBA00022912"/>
    </source>
</evidence>
<dbReference type="RefSeq" id="WP_061498944.1">
    <property type="nucleotide sequence ID" value="NZ_CP115659.1"/>
</dbReference>
<dbReference type="AlphaFoldDB" id="A0A1C3ZME3"/>
<dbReference type="GO" id="GO:0004721">
    <property type="term" value="F:phosphoprotein phosphatase activity"/>
    <property type="evidence" value="ECO:0007669"/>
    <property type="project" value="UniProtKB-KW"/>
</dbReference>
<evidence type="ECO:0000256" key="7">
    <source>
        <dbReference type="ARBA" id="ARBA00022777"/>
    </source>
</evidence>
<dbReference type="HAMAP" id="MF_00747">
    <property type="entry name" value="AceK"/>
    <property type="match status" value="1"/>
</dbReference>
<keyword evidence="1 11" id="KW-0329">Glyoxylate bypass</keyword>
<dbReference type="GO" id="GO:0006006">
    <property type="term" value="P:glucose metabolic process"/>
    <property type="evidence" value="ECO:0007669"/>
    <property type="project" value="InterPro"/>
</dbReference>
<evidence type="ECO:0000313" key="15">
    <source>
        <dbReference type="Proteomes" id="UP000198975"/>
    </source>
</evidence>
<keyword evidence="7 11" id="KW-0418">Kinase</keyword>
<evidence type="ECO:0000256" key="11">
    <source>
        <dbReference type="HAMAP-Rule" id="MF_00747"/>
    </source>
</evidence>
<protein>
    <recommendedName>
        <fullName evidence="11">Isocitrate dehydrogenase kinase/phosphatase</fullName>
        <shortName evidence="11">IDH kinase/phosphatase</shortName>
        <shortName evidence="11">IDHK/P</shortName>
        <ecNumber evidence="11">2.7.11.5</ecNumber>
        <ecNumber evidence="11">3.1.3.-</ecNumber>
    </recommendedName>
</protein>
<keyword evidence="4 11" id="KW-0816">Tricarboxylic acid cycle</keyword>
<feature type="domain" description="Isocitrate dehydrogenase kinase/phosphatase (AceK) regulatory" evidence="13">
    <location>
        <begin position="10"/>
        <end position="308"/>
    </location>
</feature>
<keyword evidence="15" id="KW-1185">Reference proteome</keyword>
<evidence type="ECO:0000256" key="6">
    <source>
        <dbReference type="ARBA" id="ARBA00022741"/>
    </source>
</evidence>
<evidence type="ECO:0000256" key="9">
    <source>
        <dbReference type="ARBA" id="ARBA00022840"/>
    </source>
</evidence>
<evidence type="ECO:0000256" key="2">
    <source>
        <dbReference type="ARBA" id="ARBA00022490"/>
    </source>
</evidence>
<evidence type="ECO:0000313" key="14">
    <source>
        <dbReference type="EMBL" id="SCB83380.1"/>
    </source>
</evidence>
<dbReference type="GO" id="GO:0005737">
    <property type="term" value="C:cytoplasm"/>
    <property type="evidence" value="ECO:0007669"/>
    <property type="project" value="UniProtKB-SubCell"/>
</dbReference>
<evidence type="ECO:0000256" key="5">
    <source>
        <dbReference type="ARBA" id="ARBA00022679"/>
    </source>
</evidence>
<evidence type="ECO:0000256" key="3">
    <source>
        <dbReference type="ARBA" id="ARBA00022527"/>
    </source>
</evidence>
<evidence type="ECO:0000256" key="8">
    <source>
        <dbReference type="ARBA" id="ARBA00022801"/>
    </source>
</evidence>
<dbReference type="GO" id="GO:0005524">
    <property type="term" value="F:ATP binding"/>
    <property type="evidence" value="ECO:0007669"/>
    <property type="project" value="UniProtKB-UniRule"/>
</dbReference>
<dbReference type="Pfam" id="PF06315">
    <property type="entry name" value="AceK_kinase"/>
    <property type="match status" value="1"/>
</dbReference>
<feature type="binding site" evidence="11">
    <location>
        <begin position="315"/>
        <end position="321"/>
    </location>
    <ligand>
        <name>ATP</name>
        <dbReference type="ChEBI" id="CHEBI:30616"/>
    </ligand>
</feature>
<dbReference type="GO" id="GO:0008772">
    <property type="term" value="F:[isocitrate dehydrogenase (NADP+)] kinase activity"/>
    <property type="evidence" value="ECO:0007669"/>
    <property type="project" value="UniProtKB-UniRule"/>
</dbReference>
<dbReference type="Proteomes" id="UP000198975">
    <property type="component" value="Unassembled WGS sequence"/>
</dbReference>
<gene>
    <name evidence="11" type="primary">aceK</name>
    <name evidence="14" type="ORF">GA0061071_1026</name>
</gene>
<name>A0A1C3ZME3_9ENTR</name>
<dbReference type="EMBL" id="FMAY01000002">
    <property type="protein sequence ID" value="SCB83380.1"/>
    <property type="molecule type" value="Genomic_DNA"/>
</dbReference>